<accession>A0A7R9C1W9</accession>
<gene>
    <name evidence="1" type="ORF">NMOB1V02_LOCUS13330</name>
</gene>
<sequence length="27" mass="3223">MCARRMDCFRTNRVAIIIISVQIRSRI</sequence>
<proteinExistence type="predicted"/>
<name>A0A7R9C1W9_9CRUS</name>
<reference evidence="1" key="1">
    <citation type="submission" date="2020-11" db="EMBL/GenBank/DDBJ databases">
        <authorList>
            <person name="Tran Van P."/>
        </authorList>
    </citation>
    <scope>NUCLEOTIDE SEQUENCE</scope>
</reference>
<dbReference type="EMBL" id="OA902906">
    <property type="protein sequence ID" value="CAD7285728.1"/>
    <property type="molecule type" value="Genomic_DNA"/>
</dbReference>
<evidence type="ECO:0000313" key="1">
    <source>
        <dbReference type="EMBL" id="CAD7285728.1"/>
    </source>
</evidence>
<evidence type="ECO:0000313" key="2">
    <source>
        <dbReference type="Proteomes" id="UP000678499"/>
    </source>
</evidence>
<protein>
    <submittedName>
        <fullName evidence="1">Uncharacterized protein</fullName>
    </submittedName>
</protein>
<dbReference type="EMBL" id="CAJPEX010020869">
    <property type="protein sequence ID" value="CAG0925880.1"/>
    <property type="molecule type" value="Genomic_DNA"/>
</dbReference>
<keyword evidence="2" id="KW-1185">Reference proteome</keyword>
<organism evidence="1">
    <name type="scientific">Notodromas monacha</name>
    <dbReference type="NCBI Taxonomy" id="399045"/>
    <lineage>
        <taxon>Eukaryota</taxon>
        <taxon>Metazoa</taxon>
        <taxon>Ecdysozoa</taxon>
        <taxon>Arthropoda</taxon>
        <taxon>Crustacea</taxon>
        <taxon>Oligostraca</taxon>
        <taxon>Ostracoda</taxon>
        <taxon>Podocopa</taxon>
        <taxon>Podocopida</taxon>
        <taxon>Cypridocopina</taxon>
        <taxon>Cypridoidea</taxon>
        <taxon>Cyprididae</taxon>
        <taxon>Notodromas</taxon>
    </lineage>
</organism>
<dbReference type="AlphaFoldDB" id="A0A7R9C1W9"/>
<dbReference type="Proteomes" id="UP000678499">
    <property type="component" value="Unassembled WGS sequence"/>
</dbReference>